<evidence type="ECO:0000256" key="15">
    <source>
        <dbReference type="HAMAP-Rule" id="MF_00605"/>
    </source>
</evidence>
<protein>
    <recommendedName>
        <fullName evidence="6 15">tRNA (guanine-N(1)-)-methyltransferase</fullName>
        <ecNumber evidence="5 15">2.1.1.228</ecNumber>
    </recommendedName>
    <alternativeName>
        <fullName evidence="12 15">M1G-methyltransferase</fullName>
    </alternativeName>
    <alternativeName>
        <fullName evidence="13 15">tRNA [GM37] methyltransferase</fullName>
    </alternativeName>
</protein>
<keyword evidence="9 15" id="KW-0808">Transferase</keyword>
<evidence type="ECO:0000256" key="2">
    <source>
        <dbReference type="ARBA" id="ARBA00004496"/>
    </source>
</evidence>
<dbReference type="AlphaFoldDB" id="A0A2G1W171"/>
<evidence type="ECO:0000256" key="5">
    <source>
        <dbReference type="ARBA" id="ARBA00012807"/>
    </source>
</evidence>
<evidence type="ECO:0000313" key="20">
    <source>
        <dbReference type="Proteomes" id="UP000225740"/>
    </source>
</evidence>
<dbReference type="HAMAP" id="MF_00605">
    <property type="entry name" value="TrmD"/>
    <property type="match status" value="1"/>
</dbReference>
<evidence type="ECO:0000313" key="19">
    <source>
        <dbReference type="EMBL" id="PHQ32620.1"/>
    </source>
</evidence>
<dbReference type="SUPFAM" id="SSF75217">
    <property type="entry name" value="alpha/beta knot"/>
    <property type="match status" value="1"/>
</dbReference>
<dbReference type="InterPro" id="IPR023148">
    <property type="entry name" value="tRNA_m1G_MeTrfase_C_sf"/>
</dbReference>
<accession>A0A2G1W171</accession>
<feature type="binding site" evidence="15 16">
    <location>
        <position position="114"/>
    </location>
    <ligand>
        <name>S-adenosyl-L-methionine</name>
        <dbReference type="ChEBI" id="CHEBI:59789"/>
    </ligand>
</feature>
<dbReference type="NCBIfam" id="NF000648">
    <property type="entry name" value="PRK00026.1"/>
    <property type="match status" value="1"/>
</dbReference>
<comment type="function">
    <text evidence="1 15 17">Specifically methylates guanosine-37 in various tRNAs.</text>
</comment>
<dbReference type="NCBIfam" id="TIGR00088">
    <property type="entry name" value="trmD"/>
    <property type="match status" value="1"/>
</dbReference>
<keyword evidence="7 15" id="KW-0963">Cytoplasm</keyword>
<comment type="catalytic activity">
    <reaction evidence="14 15 17">
        <text>guanosine(37) in tRNA + S-adenosyl-L-methionine = N(1)-methylguanosine(37) in tRNA + S-adenosyl-L-homocysteine + H(+)</text>
        <dbReference type="Rhea" id="RHEA:36899"/>
        <dbReference type="Rhea" id="RHEA-COMP:10145"/>
        <dbReference type="Rhea" id="RHEA-COMP:10147"/>
        <dbReference type="ChEBI" id="CHEBI:15378"/>
        <dbReference type="ChEBI" id="CHEBI:57856"/>
        <dbReference type="ChEBI" id="CHEBI:59789"/>
        <dbReference type="ChEBI" id="CHEBI:73542"/>
        <dbReference type="ChEBI" id="CHEBI:74269"/>
        <dbReference type="EC" id="2.1.1.228"/>
    </reaction>
</comment>
<evidence type="ECO:0000256" key="17">
    <source>
        <dbReference type="RuleBase" id="RU003464"/>
    </source>
</evidence>
<dbReference type="FunFam" id="3.40.1280.10:FF:000001">
    <property type="entry name" value="tRNA (guanine-N(1)-)-methyltransferase"/>
    <property type="match status" value="1"/>
</dbReference>
<proteinExistence type="inferred from homology"/>
<dbReference type="GO" id="GO:0005829">
    <property type="term" value="C:cytosol"/>
    <property type="evidence" value="ECO:0007669"/>
    <property type="project" value="TreeGrafter"/>
</dbReference>
<dbReference type="InterPro" id="IPR029028">
    <property type="entry name" value="Alpha/beta_knot_MTases"/>
</dbReference>
<feature type="domain" description="tRNA methyltransferase TRMD/TRM10-type" evidence="18">
    <location>
        <begin position="1"/>
        <end position="228"/>
    </location>
</feature>
<dbReference type="InterPro" id="IPR029026">
    <property type="entry name" value="tRNA_m1G_MTases_N"/>
</dbReference>
<evidence type="ECO:0000256" key="8">
    <source>
        <dbReference type="ARBA" id="ARBA00022603"/>
    </source>
</evidence>
<organism evidence="19 20">
    <name type="scientific">Rhodopirellula bahusiensis</name>
    <dbReference type="NCBI Taxonomy" id="2014065"/>
    <lineage>
        <taxon>Bacteria</taxon>
        <taxon>Pseudomonadati</taxon>
        <taxon>Planctomycetota</taxon>
        <taxon>Planctomycetia</taxon>
        <taxon>Pirellulales</taxon>
        <taxon>Pirellulaceae</taxon>
        <taxon>Rhodopirellula</taxon>
    </lineage>
</organism>
<evidence type="ECO:0000256" key="12">
    <source>
        <dbReference type="ARBA" id="ARBA00029736"/>
    </source>
</evidence>
<dbReference type="PANTHER" id="PTHR46417">
    <property type="entry name" value="TRNA (GUANINE-N(1)-)-METHYLTRANSFERASE"/>
    <property type="match status" value="1"/>
</dbReference>
<dbReference type="EC" id="2.1.1.228" evidence="5 15"/>
<dbReference type="Pfam" id="PF01746">
    <property type="entry name" value="tRNA_m1G_MT"/>
    <property type="match status" value="1"/>
</dbReference>
<dbReference type="PIRSF" id="PIRSF000386">
    <property type="entry name" value="tRNA_mtase"/>
    <property type="match status" value="1"/>
</dbReference>
<dbReference type="OrthoDB" id="9807416at2"/>
<evidence type="ECO:0000256" key="10">
    <source>
        <dbReference type="ARBA" id="ARBA00022691"/>
    </source>
</evidence>
<dbReference type="GO" id="GO:0052906">
    <property type="term" value="F:tRNA (guanine(37)-N1)-methyltransferase activity"/>
    <property type="evidence" value="ECO:0007669"/>
    <property type="project" value="UniProtKB-UniRule"/>
</dbReference>
<evidence type="ECO:0000256" key="7">
    <source>
        <dbReference type="ARBA" id="ARBA00022490"/>
    </source>
</evidence>
<gene>
    <name evidence="15" type="primary">trmD</name>
    <name evidence="19" type="ORF">CEE69_24535</name>
</gene>
<dbReference type="EMBL" id="NIZW01000024">
    <property type="protein sequence ID" value="PHQ32620.1"/>
    <property type="molecule type" value="Genomic_DNA"/>
</dbReference>
<evidence type="ECO:0000256" key="13">
    <source>
        <dbReference type="ARBA" id="ARBA00033392"/>
    </source>
</evidence>
<dbReference type="RefSeq" id="WP_099263281.1">
    <property type="nucleotide sequence ID" value="NZ_NIZW01000024.1"/>
</dbReference>
<dbReference type="Gene3D" id="3.40.1280.10">
    <property type="match status" value="1"/>
</dbReference>
<sequence length="242" mass="27282">MRFDVVTLFPAIFDGYLTQSLLDKAIVRGLVEIQRHNLRDWAEDTPHRKVDDRPFGGGPGMLLQVEPTVNCVRDVDAMADVPARKILLTPQGRRLDQRLAEDLATSDRLMLMCGRYEGFDQRVLDILQPEEISIGDFVLNGGEVAAMTIIDAVVRLLPGVLGDEQSSLDDSFSRGNRMLEFPQYTRPREFEGHTVPDVLLSGDHAAIAAWRAEQSRARTIDRRRDLLPEHSTNNQEHPNKLS</sequence>
<keyword evidence="11 15" id="KW-0819">tRNA processing</keyword>
<evidence type="ECO:0000256" key="4">
    <source>
        <dbReference type="ARBA" id="ARBA00011738"/>
    </source>
</evidence>
<dbReference type="GeneID" id="90611102"/>
<keyword evidence="8 15" id="KW-0489">Methyltransferase</keyword>
<comment type="subcellular location">
    <subcellularLocation>
        <location evidence="2 15 17">Cytoplasm</location>
    </subcellularLocation>
</comment>
<comment type="caution">
    <text evidence="19">The sequence shown here is derived from an EMBL/GenBank/DDBJ whole genome shotgun (WGS) entry which is preliminary data.</text>
</comment>
<name>A0A2G1W171_9BACT</name>
<comment type="subunit">
    <text evidence="4 15 17">Homodimer.</text>
</comment>
<evidence type="ECO:0000256" key="3">
    <source>
        <dbReference type="ARBA" id="ARBA00007630"/>
    </source>
</evidence>
<comment type="similarity">
    <text evidence="3 15 17">Belongs to the RNA methyltransferase TrmD family.</text>
</comment>
<evidence type="ECO:0000256" key="9">
    <source>
        <dbReference type="ARBA" id="ARBA00022679"/>
    </source>
</evidence>
<evidence type="ECO:0000256" key="14">
    <source>
        <dbReference type="ARBA" id="ARBA00047783"/>
    </source>
</evidence>
<dbReference type="PANTHER" id="PTHR46417:SF1">
    <property type="entry name" value="TRNA (GUANINE-N(1)-)-METHYLTRANSFERASE"/>
    <property type="match status" value="1"/>
</dbReference>
<evidence type="ECO:0000256" key="6">
    <source>
        <dbReference type="ARBA" id="ARBA00014679"/>
    </source>
</evidence>
<keyword evidence="20" id="KW-1185">Reference proteome</keyword>
<keyword evidence="10 15" id="KW-0949">S-adenosyl-L-methionine</keyword>
<dbReference type="GO" id="GO:0002939">
    <property type="term" value="P:tRNA N1-guanine methylation"/>
    <property type="evidence" value="ECO:0007669"/>
    <property type="project" value="TreeGrafter"/>
</dbReference>
<evidence type="ECO:0000256" key="11">
    <source>
        <dbReference type="ARBA" id="ARBA00022694"/>
    </source>
</evidence>
<feature type="binding site" evidence="15 16">
    <location>
        <begin position="134"/>
        <end position="139"/>
    </location>
    <ligand>
        <name>S-adenosyl-L-methionine</name>
        <dbReference type="ChEBI" id="CHEBI:59789"/>
    </ligand>
</feature>
<reference evidence="19 20" key="1">
    <citation type="submission" date="2017-06" db="EMBL/GenBank/DDBJ databases">
        <title>Description of Rhodopirellula bahusiensis sp. nov.</title>
        <authorList>
            <person name="Kizina J."/>
            <person name="Harder J."/>
        </authorList>
    </citation>
    <scope>NUCLEOTIDE SEQUENCE [LARGE SCALE GENOMIC DNA]</scope>
    <source>
        <strain evidence="19 20">SWK21</strain>
    </source>
</reference>
<evidence type="ECO:0000259" key="18">
    <source>
        <dbReference type="Pfam" id="PF01746"/>
    </source>
</evidence>
<evidence type="ECO:0000256" key="1">
    <source>
        <dbReference type="ARBA" id="ARBA00002634"/>
    </source>
</evidence>
<evidence type="ECO:0000256" key="16">
    <source>
        <dbReference type="PIRSR" id="PIRSR000386-1"/>
    </source>
</evidence>
<dbReference type="InterPro" id="IPR016009">
    <property type="entry name" value="tRNA_MeTrfase_TRMD/TRM10"/>
</dbReference>
<dbReference type="Gene3D" id="1.10.1270.20">
    <property type="entry name" value="tRNA(m1g37)methyltransferase, domain 2"/>
    <property type="match status" value="1"/>
</dbReference>
<dbReference type="CDD" id="cd18080">
    <property type="entry name" value="TrmD-like"/>
    <property type="match status" value="1"/>
</dbReference>
<dbReference type="Proteomes" id="UP000225740">
    <property type="component" value="Unassembled WGS sequence"/>
</dbReference>
<dbReference type="InterPro" id="IPR002649">
    <property type="entry name" value="tRNA_m1G_MeTrfase_TrmD"/>
</dbReference>